<gene>
    <name evidence="7" type="ORF">QCA50_006023</name>
</gene>
<dbReference type="GO" id="GO:0008299">
    <property type="term" value="P:isoprenoid biosynthetic process"/>
    <property type="evidence" value="ECO:0007669"/>
    <property type="project" value="UniProtKB-ARBA"/>
</dbReference>
<evidence type="ECO:0000256" key="6">
    <source>
        <dbReference type="RuleBase" id="RU366034"/>
    </source>
</evidence>
<dbReference type="GO" id="GO:0046872">
    <property type="term" value="F:metal ion binding"/>
    <property type="evidence" value="ECO:0007669"/>
    <property type="project" value="UniProtKB-KW"/>
</dbReference>
<dbReference type="Pfam" id="PF19086">
    <property type="entry name" value="Terpene_syn_C_2"/>
    <property type="match status" value="1"/>
</dbReference>
<accession>A0AAW0GI70</accession>
<keyword evidence="3 6" id="KW-0479">Metal-binding</keyword>
<evidence type="ECO:0000256" key="4">
    <source>
        <dbReference type="ARBA" id="ARBA00022842"/>
    </source>
</evidence>
<dbReference type="GO" id="GO:0010333">
    <property type="term" value="F:terpene synthase activity"/>
    <property type="evidence" value="ECO:0007669"/>
    <property type="project" value="InterPro"/>
</dbReference>
<dbReference type="AlphaFoldDB" id="A0AAW0GI70"/>
<evidence type="ECO:0000256" key="5">
    <source>
        <dbReference type="ARBA" id="ARBA00023239"/>
    </source>
</evidence>
<protein>
    <recommendedName>
        <fullName evidence="6">Terpene synthase</fullName>
        <ecNumber evidence="6">4.2.3.-</ecNumber>
    </recommendedName>
</protein>
<dbReference type="EMBL" id="JASBNA010000006">
    <property type="protein sequence ID" value="KAK7690920.1"/>
    <property type="molecule type" value="Genomic_DNA"/>
</dbReference>
<comment type="caution">
    <text evidence="7">The sequence shown here is derived from an EMBL/GenBank/DDBJ whole genome shotgun (WGS) entry which is preliminary data.</text>
</comment>
<evidence type="ECO:0000313" key="8">
    <source>
        <dbReference type="Proteomes" id="UP001385951"/>
    </source>
</evidence>
<dbReference type="PANTHER" id="PTHR35201">
    <property type="entry name" value="TERPENE SYNTHASE"/>
    <property type="match status" value="1"/>
</dbReference>
<keyword evidence="5 6" id="KW-0456">Lyase</keyword>
<keyword evidence="4 6" id="KW-0460">Magnesium</keyword>
<evidence type="ECO:0000256" key="2">
    <source>
        <dbReference type="ARBA" id="ARBA00006333"/>
    </source>
</evidence>
<dbReference type="Gene3D" id="1.10.600.10">
    <property type="entry name" value="Farnesyl Diphosphate Synthase"/>
    <property type="match status" value="1"/>
</dbReference>
<dbReference type="InterPro" id="IPR034686">
    <property type="entry name" value="Terpene_cyclase-like_2"/>
</dbReference>
<reference evidence="7 8" key="1">
    <citation type="submission" date="2022-09" db="EMBL/GenBank/DDBJ databases">
        <authorList>
            <person name="Palmer J.M."/>
        </authorList>
    </citation>
    <scope>NUCLEOTIDE SEQUENCE [LARGE SCALE GENOMIC DNA]</scope>
    <source>
        <strain evidence="7 8">DSM 7382</strain>
    </source>
</reference>
<evidence type="ECO:0000313" key="7">
    <source>
        <dbReference type="EMBL" id="KAK7690920.1"/>
    </source>
</evidence>
<evidence type="ECO:0000256" key="1">
    <source>
        <dbReference type="ARBA" id="ARBA00001946"/>
    </source>
</evidence>
<dbReference type="SFLD" id="SFLDG01020">
    <property type="entry name" value="Terpene_Cyclase_Like_2"/>
    <property type="match status" value="1"/>
</dbReference>
<dbReference type="PANTHER" id="PTHR35201:SF4">
    <property type="entry name" value="BETA-PINACENE SYNTHASE-RELATED"/>
    <property type="match status" value="1"/>
</dbReference>
<comment type="similarity">
    <text evidence="2 6">Belongs to the terpene synthase family.</text>
</comment>
<dbReference type="Proteomes" id="UP001385951">
    <property type="component" value="Unassembled WGS sequence"/>
</dbReference>
<dbReference type="InterPro" id="IPR008949">
    <property type="entry name" value="Isoprenoid_synthase_dom_sf"/>
</dbReference>
<sequence length="375" mass="43045">MARPTFILPDLVSHCPYPLRINPMCDTVTQNSEEWILKEANYTPGKRAKFLDTKAGILTAYCYPDADDFHLQVSSDYLTWLFCFDDWSDEFDETDACSFADCIMGCLRDPHGFQTDKTAGRLTKSYFSRYLQTSGPRCAKRFIDTMDLYLRSVAQQAADRDDGRTPDLETYIGLRRDTSACRPCFALMEFVAGIDLPNEVAEHPLIRSMEDATNDLVSWSNDIFSFNKEQSRGDTHNLVAVIMEERKLDLQASMNFAGELCHQSISKFEADRRSLPSWGTEIDRDVQLYVQGLQDWIVGSLHWSFVTKRYFGMEGEAVKKHRTIQLLPRKDVERKEAALQMQNPVSYLVNILFTNLVGSLLNMKGWVSLWRVPRT</sequence>
<comment type="cofactor">
    <cofactor evidence="1 6">
        <name>Mg(2+)</name>
        <dbReference type="ChEBI" id="CHEBI:18420"/>
    </cofactor>
</comment>
<dbReference type="EC" id="4.2.3.-" evidence="6"/>
<keyword evidence="8" id="KW-1185">Reference proteome</keyword>
<name>A0AAW0GI70_9APHY</name>
<dbReference type="SUPFAM" id="SSF48576">
    <property type="entry name" value="Terpenoid synthases"/>
    <property type="match status" value="1"/>
</dbReference>
<proteinExistence type="inferred from homology"/>
<organism evidence="7 8">
    <name type="scientific">Cerrena zonata</name>
    <dbReference type="NCBI Taxonomy" id="2478898"/>
    <lineage>
        <taxon>Eukaryota</taxon>
        <taxon>Fungi</taxon>
        <taxon>Dikarya</taxon>
        <taxon>Basidiomycota</taxon>
        <taxon>Agaricomycotina</taxon>
        <taxon>Agaricomycetes</taxon>
        <taxon>Polyporales</taxon>
        <taxon>Cerrenaceae</taxon>
        <taxon>Cerrena</taxon>
    </lineage>
</organism>
<dbReference type="SFLD" id="SFLDS00005">
    <property type="entry name" value="Isoprenoid_Synthase_Type_I"/>
    <property type="match status" value="1"/>
</dbReference>
<evidence type="ECO:0000256" key="3">
    <source>
        <dbReference type="ARBA" id="ARBA00022723"/>
    </source>
</evidence>